<evidence type="ECO:0000313" key="2">
    <source>
        <dbReference type="Proteomes" id="UP000549113"/>
    </source>
</evidence>
<organism evidence="1 2">
    <name type="scientific">Microbacterium invictum</name>
    <dbReference type="NCBI Taxonomy" id="515415"/>
    <lineage>
        <taxon>Bacteria</taxon>
        <taxon>Bacillati</taxon>
        <taxon>Actinomycetota</taxon>
        <taxon>Actinomycetes</taxon>
        <taxon>Micrococcales</taxon>
        <taxon>Microbacteriaceae</taxon>
        <taxon>Microbacterium</taxon>
    </lineage>
</organism>
<dbReference type="Proteomes" id="UP000549113">
    <property type="component" value="Unassembled WGS sequence"/>
</dbReference>
<reference evidence="1 2" key="1">
    <citation type="submission" date="2020-08" db="EMBL/GenBank/DDBJ databases">
        <title>Sequencing the genomes of 1000 actinobacteria strains.</title>
        <authorList>
            <person name="Klenk H.-P."/>
        </authorList>
    </citation>
    <scope>NUCLEOTIDE SEQUENCE [LARGE SCALE GENOMIC DNA]</scope>
    <source>
        <strain evidence="1 2">DSM 19600</strain>
    </source>
</reference>
<comment type="caution">
    <text evidence="1">The sequence shown here is derived from an EMBL/GenBank/DDBJ whole genome shotgun (WGS) entry which is preliminary data.</text>
</comment>
<protein>
    <submittedName>
        <fullName evidence="1">Uncharacterized protein</fullName>
    </submittedName>
</protein>
<dbReference type="AlphaFoldDB" id="A0AA40VNX2"/>
<proteinExistence type="predicted"/>
<sequence>MITELARDTPSWGEVTRLIDSTPLPCAESRETVRRSDLAGHAGERWVEDRGRVYRVKWHP</sequence>
<keyword evidence="2" id="KW-1185">Reference proteome</keyword>
<dbReference type="EMBL" id="JACIFH010000001">
    <property type="protein sequence ID" value="MBB4141257.1"/>
    <property type="molecule type" value="Genomic_DNA"/>
</dbReference>
<accession>A0AA40VNX2</accession>
<evidence type="ECO:0000313" key="1">
    <source>
        <dbReference type="EMBL" id="MBB4141257.1"/>
    </source>
</evidence>
<gene>
    <name evidence="1" type="ORF">BKA10_003051</name>
</gene>
<name>A0AA40VNX2_9MICO</name>